<dbReference type="Pfam" id="PF00168">
    <property type="entry name" value="C2"/>
    <property type="match status" value="1"/>
</dbReference>
<keyword evidence="3" id="KW-1185">Reference proteome</keyword>
<sequence length="423" mass="47312">MAFYDITIQFISASGLPKMDIVGSADPYFVAKLDDRVKFVSSVNTGTRSPVWDESWRVKNVPENAALVVEVLDKDSKNLTDGYVGHFCTDISSGEKELHIRDKALKRHRGTFYLAIDVVPSTDPDALHHPYTFDGPVRYSRHFSPTVGRITSADSRLYSTWKVNVKGVRRFFGDEVQTWNTEYSKARSIFHGPTSGAVRAVIHTGHKMLYTRAPTNRFGVIATHADAAHLLHDHAGVAQHTPFEHRIKPALYTYVLAADDDTLRFSETGAAFLMSMASKHALHSNCAQAVRYSGEFHPRPRGGWDSFDDATPDEDVEWELVVDNKSGTYTPNSALLPAIKDVFEYNFPGFSVVPLDYRDPELKKSSQACLAYALAKRAISKGELQPHAHGGRETLAERAAEEIHKLHHMHSHNHVGNWMDNEA</sequence>
<dbReference type="InterPro" id="IPR035892">
    <property type="entry name" value="C2_domain_sf"/>
</dbReference>
<feature type="domain" description="C2" evidence="1">
    <location>
        <begin position="1"/>
        <end position="105"/>
    </location>
</feature>
<dbReference type="PANTHER" id="PTHR47800">
    <property type="entry name" value="C2 DOMAIN-CONTAINING PROTEIN"/>
    <property type="match status" value="1"/>
</dbReference>
<dbReference type="AlphaFoldDB" id="A0A2H3J8B7"/>
<accession>A0A2H3J8B7</accession>
<dbReference type="EMBL" id="KB467942">
    <property type="protein sequence ID" value="PCH38492.1"/>
    <property type="molecule type" value="Genomic_DNA"/>
</dbReference>
<dbReference type="Proteomes" id="UP000218811">
    <property type="component" value="Unassembled WGS sequence"/>
</dbReference>
<dbReference type="SUPFAM" id="SSF49562">
    <property type="entry name" value="C2 domain (Calcium/lipid-binding domain, CaLB)"/>
    <property type="match status" value="1"/>
</dbReference>
<evidence type="ECO:0000313" key="2">
    <source>
        <dbReference type="EMBL" id="PCH38492.1"/>
    </source>
</evidence>
<organism evidence="2 3">
    <name type="scientific">Wolfiporia cocos (strain MD-104)</name>
    <name type="common">Brown rot fungus</name>
    <dbReference type="NCBI Taxonomy" id="742152"/>
    <lineage>
        <taxon>Eukaryota</taxon>
        <taxon>Fungi</taxon>
        <taxon>Dikarya</taxon>
        <taxon>Basidiomycota</taxon>
        <taxon>Agaricomycotina</taxon>
        <taxon>Agaricomycetes</taxon>
        <taxon>Polyporales</taxon>
        <taxon>Phaeolaceae</taxon>
        <taxon>Wolfiporia</taxon>
    </lineage>
</organism>
<dbReference type="Gene3D" id="2.60.40.150">
    <property type="entry name" value="C2 domain"/>
    <property type="match status" value="1"/>
</dbReference>
<dbReference type="PANTHER" id="PTHR47800:SF5">
    <property type="entry name" value="FER-1-LIKE PROTEIN 6"/>
    <property type="match status" value="1"/>
</dbReference>
<protein>
    <recommendedName>
        <fullName evidence="1">C2 domain-containing protein</fullName>
    </recommendedName>
</protein>
<dbReference type="OMA" id="WNRNYKA"/>
<dbReference type="STRING" id="742152.A0A2H3J8B7"/>
<dbReference type="SMART" id="SM00239">
    <property type="entry name" value="C2"/>
    <property type="match status" value="1"/>
</dbReference>
<proteinExistence type="predicted"/>
<evidence type="ECO:0000259" key="1">
    <source>
        <dbReference type="PROSITE" id="PS50004"/>
    </source>
</evidence>
<gene>
    <name evidence="2" type="ORF">WOLCODRAFT_64481</name>
</gene>
<dbReference type="CDD" id="cd00030">
    <property type="entry name" value="C2"/>
    <property type="match status" value="1"/>
</dbReference>
<dbReference type="OrthoDB" id="73919at2759"/>
<reference evidence="2 3" key="1">
    <citation type="journal article" date="2012" name="Science">
        <title>The Paleozoic origin of enzymatic lignin decomposition reconstructed from 31 fungal genomes.</title>
        <authorList>
            <person name="Floudas D."/>
            <person name="Binder M."/>
            <person name="Riley R."/>
            <person name="Barry K."/>
            <person name="Blanchette R.A."/>
            <person name="Henrissat B."/>
            <person name="Martinez A.T."/>
            <person name="Otillar R."/>
            <person name="Spatafora J.W."/>
            <person name="Yadav J.S."/>
            <person name="Aerts A."/>
            <person name="Benoit I."/>
            <person name="Boyd A."/>
            <person name="Carlson A."/>
            <person name="Copeland A."/>
            <person name="Coutinho P.M."/>
            <person name="de Vries R.P."/>
            <person name="Ferreira P."/>
            <person name="Findley K."/>
            <person name="Foster B."/>
            <person name="Gaskell J."/>
            <person name="Glotzer D."/>
            <person name="Gorecki P."/>
            <person name="Heitman J."/>
            <person name="Hesse C."/>
            <person name="Hori C."/>
            <person name="Igarashi K."/>
            <person name="Jurgens J.A."/>
            <person name="Kallen N."/>
            <person name="Kersten P."/>
            <person name="Kohler A."/>
            <person name="Kuees U."/>
            <person name="Kumar T.K.A."/>
            <person name="Kuo A."/>
            <person name="LaButti K."/>
            <person name="Larrondo L.F."/>
            <person name="Lindquist E."/>
            <person name="Ling A."/>
            <person name="Lombard V."/>
            <person name="Lucas S."/>
            <person name="Lundell T."/>
            <person name="Martin R."/>
            <person name="McLaughlin D.J."/>
            <person name="Morgenstern I."/>
            <person name="Morin E."/>
            <person name="Murat C."/>
            <person name="Nagy L.G."/>
            <person name="Nolan M."/>
            <person name="Ohm R.A."/>
            <person name="Patyshakuliyeva A."/>
            <person name="Rokas A."/>
            <person name="Ruiz-Duenas F.J."/>
            <person name="Sabat G."/>
            <person name="Salamov A."/>
            <person name="Samejima M."/>
            <person name="Schmutz J."/>
            <person name="Slot J.C."/>
            <person name="St John F."/>
            <person name="Stenlid J."/>
            <person name="Sun H."/>
            <person name="Sun S."/>
            <person name="Syed K."/>
            <person name="Tsang A."/>
            <person name="Wiebenga A."/>
            <person name="Young D."/>
            <person name="Pisabarro A."/>
            <person name="Eastwood D.C."/>
            <person name="Martin F."/>
            <person name="Cullen D."/>
            <person name="Grigoriev I.V."/>
            <person name="Hibbett D.S."/>
        </authorList>
    </citation>
    <scope>NUCLEOTIDE SEQUENCE [LARGE SCALE GENOMIC DNA]</scope>
    <source>
        <strain evidence="2 3">MD-104</strain>
    </source>
</reference>
<evidence type="ECO:0000313" key="3">
    <source>
        <dbReference type="Proteomes" id="UP000218811"/>
    </source>
</evidence>
<dbReference type="PROSITE" id="PS50004">
    <property type="entry name" value="C2"/>
    <property type="match status" value="1"/>
</dbReference>
<name>A0A2H3J8B7_WOLCO</name>
<dbReference type="GO" id="GO:0010628">
    <property type="term" value="P:positive regulation of gene expression"/>
    <property type="evidence" value="ECO:0007669"/>
    <property type="project" value="TreeGrafter"/>
</dbReference>
<dbReference type="InterPro" id="IPR000008">
    <property type="entry name" value="C2_dom"/>
</dbReference>